<feature type="region of interest" description="Disordered" evidence="1">
    <location>
        <begin position="222"/>
        <end position="260"/>
    </location>
</feature>
<protein>
    <submittedName>
        <fullName evidence="2">Uncharacterized protein</fullName>
    </submittedName>
</protein>
<proteinExistence type="predicted"/>
<name>A0A8H7RSI1_9FUNG</name>
<comment type="caution">
    <text evidence="2">The sequence shown here is derived from an EMBL/GenBank/DDBJ whole genome shotgun (WGS) entry which is preliminary data.</text>
</comment>
<reference evidence="2 3" key="1">
    <citation type="submission" date="2020-12" db="EMBL/GenBank/DDBJ databases">
        <title>Metabolic potential, ecology and presence of endohyphal bacteria is reflected in genomic diversity of Mucoromycotina.</title>
        <authorList>
            <person name="Muszewska A."/>
            <person name="Okrasinska A."/>
            <person name="Steczkiewicz K."/>
            <person name="Drgas O."/>
            <person name="Orlowska M."/>
            <person name="Perlinska-Lenart U."/>
            <person name="Aleksandrzak-Piekarczyk T."/>
            <person name="Szatraj K."/>
            <person name="Zielenkiewicz U."/>
            <person name="Pilsyk S."/>
            <person name="Malc E."/>
            <person name="Mieczkowski P."/>
            <person name="Kruszewska J.S."/>
            <person name="Biernat P."/>
            <person name="Pawlowska J."/>
        </authorList>
    </citation>
    <scope>NUCLEOTIDE SEQUENCE [LARGE SCALE GENOMIC DNA]</scope>
    <source>
        <strain evidence="2 3">CBS 142.35</strain>
    </source>
</reference>
<dbReference type="EMBL" id="JAEPRB010000432">
    <property type="protein sequence ID" value="KAG2216259.1"/>
    <property type="molecule type" value="Genomic_DNA"/>
</dbReference>
<evidence type="ECO:0000313" key="2">
    <source>
        <dbReference type="EMBL" id="KAG2216259.1"/>
    </source>
</evidence>
<keyword evidence="3" id="KW-1185">Reference proteome</keyword>
<dbReference type="AlphaFoldDB" id="A0A8H7RSI1"/>
<evidence type="ECO:0000313" key="3">
    <source>
        <dbReference type="Proteomes" id="UP000646827"/>
    </source>
</evidence>
<evidence type="ECO:0000256" key="1">
    <source>
        <dbReference type="SAM" id="MobiDB-lite"/>
    </source>
</evidence>
<dbReference type="OrthoDB" id="2289822at2759"/>
<sequence>MFQERSDDEFKNGNEEFGIAKATEFAKLKSFHGSSFFGLNEMHLIGANVTKKLWSIISGDFETDVNTTIRLPKQKCLKIGSALVESGRTIPSSIFEGSFRGADVVYLRSIDVSRKAGLIHSVDWIMFLQIVVPTLVFENLVDIYTANSEQVQALMSLVIRCTLALLWEIDGDDIANFEESSQSCQLLLRTFERVYGEEEVLDDAEEPENFYVIQPTANIENFENDTSEEFDSGNESEEGAESDNGDSSNEEGDEEDDELPSIDQVELWDIQFSTLDAFSKYNLKRYVKKYWHNYFPDNCVRWNPLMYPALNSLLPLISLKFSDSAM</sequence>
<gene>
    <name evidence="2" type="ORF">INT45_013802</name>
</gene>
<dbReference type="Proteomes" id="UP000646827">
    <property type="component" value="Unassembled WGS sequence"/>
</dbReference>
<organism evidence="2 3">
    <name type="scientific">Circinella minor</name>
    <dbReference type="NCBI Taxonomy" id="1195481"/>
    <lineage>
        <taxon>Eukaryota</taxon>
        <taxon>Fungi</taxon>
        <taxon>Fungi incertae sedis</taxon>
        <taxon>Mucoromycota</taxon>
        <taxon>Mucoromycotina</taxon>
        <taxon>Mucoromycetes</taxon>
        <taxon>Mucorales</taxon>
        <taxon>Lichtheimiaceae</taxon>
        <taxon>Circinella</taxon>
    </lineage>
</organism>
<accession>A0A8H7RSI1</accession>